<evidence type="ECO:0000313" key="2">
    <source>
        <dbReference type="Proteomes" id="UP001439875"/>
    </source>
</evidence>
<name>A0ACC6S559_9BACI</name>
<dbReference type="EMBL" id="JBBMEW010000001">
    <property type="protein sequence ID" value="MEQ2525148.1"/>
    <property type="molecule type" value="Genomic_DNA"/>
</dbReference>
<keyword evidence="2" id="KW-1185">Reference proteome</keyword>
<sequence>MFGNLFKSKKAPEVLPKKLEKKPKVKNTRIGDIGEYKINIQLDQLPKTFKYLSDVMLGNDKSKSGYSQIDHLIFTPYAIFVIETKNYTGTIYGDRDRAKWSLNGKFQFMNPFHQNIGHIKAVQALLPSTKDADFISMISFNRRSTFKVNEELRKIQSSDLIVYDTELTEFITRKINVLKLLDSNPVFSESDILEMYDTIKKSNIVDPTIRQTHVDILNRKVQKPTIESSARNCKTCGKEVSEKVQQFCLSNEKRFKGNVYCFEHQKN</sequence>
<protein>
    <submittedName>
        <fullName evidence="1">Nuclease-related domain-containing protein</fullName>
    </submittedName>
</protein>
<accession>A0ACC6S559</accession>
<gene>
    <name evidence="1" type="ORF">WMO40_00430</name>
</gene>
<dbReference type="Proteomes" id="UP001439875">
    <property type="component" value="Unassembled WGS sequence"/>
</dbReference>
<proteinExistence type="predicted"/>
<reference evidence="1" key="1">
    <citation type="submission" date="2024-03" db="EMBL/GenBank/DDBJ databases">
        <title>Human intestinal bacterial collection.</title>
        <authorList>
            <person name="Pauvert C."/>
            <person name="Hitch T.C.A."/>
            <person name="Clavel T."/>
        </authorList>
    </citation>
    <scope>NUCLEOTIDE SEQUENCE</scope>
    <source>
        <strain evidence="1">CLA-AA-H227</strain>
    </source>
</reference>
<evidence type="ECO:0000313" key="1">
    <source>
        <dbReference type="EMBL" id="MEQ2525148.1"/>
    </source>
</evidence>
<organism evidence="1 2">
    <name type="scientific">Robertmurraya yapensis</name>
    <name type="common">ex Hitch et al 2024</name>
    <dbReference type="NCBI Taxonomy" id="3133160"/>
    <lineage>
        <taxon>Bacteria</taxon>
        <taxon>Bacillati</taxon>
        <taxon>Bacillota</taxon>
        <taxon>Bacilli</taxon>
        <taxon>Bacillales</taxon>
        <taxon>Bacillaceae</taxon>
        <taxon>Robertmurraya</taxon>
    </lineage>
</organism>
<comment type="caution">
    <text evidence="1">The sequence shown here is derived from an EMBL/GenBank/DDBJ whole genome shotgun (WGS) entry which is preliminary data.</text>
</comment>